<feature type="compositionally biased region" description="Acidic residues" evidence="1">
    <location>
        <begin position="277"/>
        <end position="301"/>
    </location>
</feature>
<gene>
    <name evidence="2" type="ORF">DYE49_00995</name>
</gene>
<dbReference type="InterPro" id="IPR026906">
    <property type="entry name" value="LRR_5"/>
</dbReference>
<protein>
    <submittedName>
        <fullName evidence="2">Leucine-rich repeat domain-containing protein</fullName>
    </submittedName>
</protein>
<evidence type="ECO:0000313" key="2">
    <source>
        <dbReference type="EMBL" id="QOS39104.1"/>
    </source>
</evidence>
<accession>A0A7M1XHZ5</accession>
<evidence type="ECO:0000313" key="3">
    <source>
        <dbReference type="Proteomes" id="UP000593591"/>
    </source>
</evidence>
<dbReference type="KEGG" id="trc:DYE49_00995"/>
<proteinExistence type="predicted"/>
<feature type="compositionally biased region" description="Basic and acidic residues" evidence="1">
    <location>
        <begin position="49"/>
        <end position="65"/>
    </location>
</feature>
<feature type="region of interest" description="Disordered" evidence="1">
    <location>
        <begin position="277"/>
        <end position="307"/>
    </location>
</feature>
<dbReference type="AlphaFoldDB" id="A0A7M1XHZ5"/>
<evidence type="ECO:0000256" key="1">
    <source>
        <dbReference type="SAM" id="MobiDB-lite"/>
    </source>
</evidence>
<dbReference type="Gene3D" id="3.80.10.10">
    <property type="entry name" value="Ribonuclease Inhibitor"/>
    <property type="match status" value="2"/>
</dbReference>
<dbReference type="Proteomes" id="UP000593591">
    <property type="component" value="Chromosome"/>
</dbReference>
<feature type="compositionally biased region" description="Basic and acidic residues" evidence="1">
    <location>
        <begin position="21"/>
        <end position="32"/>
    </location>
</feature>
<name>A0A7M1XHZ5_9SPIR</name>
<dbReference type="InterPro" id="IPR032675">
    <property type="entry name" value="LRR_dom_sf"/>
</dbReference>
<organism evidence="2 3">
    <name type="scientific">Treponema rectale</name>
    <dbReference type="NCBI Taxonomy" id="744512"/>
    <lineage>
        <taxon>Bacteria</taxon>
        <taxon>Pseudomonadati</taxon>
        <taxon>Spirochaetota</taxon>
        <taxon>Spirochaetia</taxon>
        <taxon>Spirochaetales</taxon>
        <taxon>Treponemataceae</taxon>
        <taxon>Treponema</taxon>
    </lineage>
</organism>
<feature type="region of interest" description="Disordered" evidence="1">
    <location>
        <begin position="1"/>
        <end position="76"/>
    </location>
</feature>
<dbReference type="EMBL" id="CP031517">
    <property type="protein sequence ID" value="QOS39104.1"/>
    <property type="molecule type" value="Genomic_DNA"/>
</dbReference>
<sequence length="665" mass="75514">MDMEFNNIPIENEEGVFLADEENHAQLGKEEFTSEEQTLTSEENESYSEDNHNDSPHKEMKKEETQNDVSSQSTSHSISSVMSVPMLAVTVVASVAVGGGANMLLPQSGLNHVRNFLNRSTQLGFEIEENPHNNYLFTLTYEDYHQSKEVKETNQCIFFELLPNTIYTLNIFDLNQEEKRIYQATYLTKEHDDYSIYLENVKWETDVLDFDVVYQGNDISFVSVEVLDEAAKSIYFYEGETKEHFSISCPEKKTLSCQISINGYVCYFETFYQEVTPDEPEVPDDPEIPDDPDTPDPDTPDPEPTKTWYWDENYHWHDGDGGVTDLEEHQWVIETSVEPTYEMEGYIIHKCSVCEYSYREGIPALTHHFSEDWAYDSSTHWHTCTDEGYEDLKGDMDTHEYDSSGMCICGQTAWEFEELETQDALKITGMKSSVSWNYTNLDLPSEYDNKPVVDIAGKIFTNGGVENVTIPNSFTHISYQTFYGCSSLVSMSLPFVGENLYPDDVSKSHFFGYIFGEAGYGGYDPCYWVDLTSYGGARNLIPQTLKEISINGGEVLDSAMRGLYYVETISLKNVNSIGEYAFADYIGSQNGNTISKLNFLSIDDSVQSIGNYAFSNNPLETLTYSGTYEQFLQIQKGDDWKSGSNLLYVHCQDGLHTLDNESIGA</sequence>
<reference evidence="2 3" key="1">
    <citation type="submission" date="2018-08" db="EMBL/GenBank/DDBJ databases">
        <title>The first complete genome of Treponema rectale (CHPAT), a commensal spirochete of the bovine rectum.</title>
        <authorList>
            <person name="Staton G.J."/>
            <person name="Clegg S.R."/>
            <person name="Carter S.D."/>
            <person name="Radford A.D."/>
            <person name="Darby A."/>
            <person name="Hall N."/>
            <person name="Birtles R.J."/>
            <person name="Evans N.J."/>
        </authorList>
    </citation>
    <scope>NUCLEOTIDE SEQUENCE [LARGE SCALE GENOMIC DNA]</scope>
    <source>
        <strain evidence="2 3">CHPA</strain>
    </source>
</reference>
<dbReference type="Pfam" id="PF13306">
    <property type="entry name" value="LRR_5"/>
    <property type="match status" value="2"/>
</dbReference>